<accession>B8GMV5</accession>
<dbReference type="PANTHER" id="PTHR33525">
    <property type="match status" value="1"/>
</dbReference>
<name>B8GMV5_THISH</name>
<keyword evidence="3" id="KW-1185">Reference proteome</keyword>
<evidence type="ECO:0000259" key="1">
    <source>
        <dbReference type="PROSITE" id="PS51833"/>
    </source>
</evidence>
<organism evidence="2 3">
    <name type="scientific">Thioalkalivibrio sulfidiphilus (strain HL-EbGR7)</name>
    <dbReference type="NCBI Taxonomy" id="396588"/>
    <lineage>
        <taxon>Bacteria</taxon>
        <taxon>Pseudomonadati</taxon>
        <taxon>Pseudomonadota</taxon>
        <taxon>Gammaproteobacteria</taxon>
        <taxon>Chromatiales</taxon>
        <taxon>Ectothiorhodospiraceae</taxon>
        <taxon>Thioalkalivibrio</taxon>
    </lineage>
</organism>
<dbReference type="AlphaFoldDB" id="B8GMV5"/>
<dbReference type="SUPFAM" id="SSF109604">
    <property type="entry name" value="HD-domain/PDEase-like"/>
    <property type="match status" value="1"/>
</dbReference>
<feature type="domain" description="HDOD" evidence="1">
    <location>
        <begin position="150"/>
        <end position="336"/>
    </location>
</feature>
<sequence length="409" mass="45521">MSSTHEPLDQLLSRLWPLQELKAENRVRLAEKAKLVDLNPGLRLNARDEHRWINYLLTGKVNLMSNGKPHVLEADSSRALRPLFGDERLQDYAVALTQGRLLRVDRQLFETFKADETSTGIELEDVEYGPTEGAIIARLYQDCMSNQLDLPSVPDVALKIQRATEDPATDLNDLARIVQMDMAVTGGLIKAANSAMYGGTAPVNHVRDAIRRLGTNATRQLVISIAMGQVFKTDVPSLKQRMHTLWDHSVHVSALCYVIARHCGRLDAEHALLAGLLHDVGVVPILDYVGKHQPDIDPEELERIIARLHALTGELVINHWGLGPDMSLVVREADHWERAGGEKVDYCDVIQVAQLYAYAKAGRNDVPRFDAVPAFSRLCLSEVCAGDRIDPVEEAEAEIRAVMDMLRGD</sequence>
<dbReference type="eggNOG" id="COG1639">
    <property type="taxonomic scope" value="Bacteria"/>
</dbReference>
<dbReference type="Proteomes" id="UP000002383">
    <property type="component" value="Chromosome"/>
</dbReference>
<dbReference type="PANTHER" id="PTHR33525:SF3">
    <property type="entry name" value="RIBONUCLEASE Y"/>
    <property type="match status" value="1"/>
</dbReference>
<dbReference type="GO" id="GO:0016787">
    <property type="term" value="F:hydrolase activity"/>
    <property type="evidence" value="ECO:0007669"/>
    <property type="project" value="UniProtKB-KW"/>
</dbReference>
<evidence type="ECO:0000313" key="3">
    <source>
        <dbReference type="Proteomes" id="UP000002383"/>
    </source>
</evidence>
<evidence type="ECO:0000313" key="2">
    <source>
        <dbReference type="EMBL" id="ACL73770.1"/>
    </source>
</evidence>
<reference evidence="2 3" key="1">
    <citation type="journal article" date="2011" name="Stand. Genomic Sci.">
        <title>Complete genome sequence of 'Thioalkalivibrio sulfidophilus' HL-EbGr7.</title>
        <authorList>
            <person name="Muyzer G."/>
            <person name="Sorokin D.Y."/>
            <person name="Mavromatis K."/>
            <person name="Lapidus A."/>
            <person name="Clum A."/>
            <person name="Ivanova N."/>
            <person name="Pati A."/>
            <person name="d'Haeseleer P."/>
            <person name="Woyke T."/>
            <person name="Kyrpides N.C."/>
        </authorList>
    </citation>
    <scope>NUCLEOTIDE SEQUENCE [LARGE SCALE GENOMIC DNA]</scope>
    <source>
        <strain evidence="2 3">HL-EbGR7</strain>
    </source>
</reference>
<keyword evidence="2" id="KW-0378">Hydrolase</keyword>
<dbReference type="STRING" id="396588.Tgr7_2695"/>
<dbReference type="HOGENOM" id="CLU_048246_1_2_6"/>
<dbReference type="OrthoDB" id="598113at2"/>
<dbReference type="InterPro" id="IPR018490">
    <property type="entry name" value="cNMP-bd_dom_sf"/>
</dbReference>
<dbReference type="Pfam" id="PF08668">
    <property type="entry name" value="HDOD"/>
    <property type="match status" value="1"/>
</dbReference>
<gene>
    <name evidence="2" type="ordered locus">Tgr7_2695</name>
</gene>
<dbReference type="RefSeq" id="WP_012639245.1">
    <property type="nucleotide sequence ID" value="NC_011901.1"/>
</dbReference>
<dbReference type="InterPro" id="IPR052340">
    <property type="entry name" value="RNase_Y/CdgJ"/>
</dbReference>
<dbReference type="SMART" id="SM00471">
    <property type="entry name" value="HDc"/>
    <property type="match status" value="1"/>
</dbReference>
<dbReference type="InterPro" id="IPR003607">
    <property type="entry name" value="HD/PDEase_dom"/>
</dbReference>
<dbReference type="KEGG" id="tgr:Tgr7_2695"/>
<dbReference type="SUPFAM" id="SSF51206">
    <property type="entry name" value="cAMP-binding domain-like"/>
    <property type="match status" value="1"/>
</dbReference>
<proteinExistence type="predicted"/>
<dbReference type="CDD" id="cd00077">
    <property type="entry name" value="HDc"/>
    <property type="match status" value="1"/>
</dbReference>
<dbReference type="Gene3D" id="1.10.3210.10">
    <property type="entry name" value="Hypothetical protein af1432"/>
    <property type="match status" value="1"/>
</dbReference>
<protein>
    <submittedName>
        <fullName evidence="2">Metal dependent phosphohydrolase</fullName>
    </submittedName>
</protein>
<dbReference type="InterPro" id="IPR013976">
    <property type="entry name" value="HDOD"/>
</dbReference>
<dbReference type="EMBL" id="CP001339">
    <property type="protein sequence ID" value="ACL73770.1"/>
    <property type="molecule type" value="Genomic_DNA"/>
</dbReference>
<dbReference type="PROSITE" id="PS51833">
    <property type="entry name" value="HDOD"/>
    <property type="match status" value="1"/>
</dbReference>